<evidence type="ECO:0000259" key="3">
    <source>
        <dbReference type="PROSITE" id="PS50977"/>
    </source>
</evidence>
<dbReference type="GO" id="GO:0003677">
    <property type="term" value="F:DNA binding"/>
    <property type="evidence" value="ECO:0007669"/>
    <property type="project" value="UniProtKB-UniRule"/>
</dbReference>
<dbReference type="InterPro" id="IPR049513">
    <property type="entry name" value="TetR_C_40"/>
</dbReference>
<organism evidence="4 5">
    <name type="scientific">Mycobacterium talmoniae</name>
    <dbReference type="NCBI Taxonomy" id="1858794"/>
    <lineage>
        <taxon>Bacteria</taxon>
        <taxon>Bacillati</taxon>
        <taxon>Actinomycetota</taxon>
        <taxon>Actinomycetes</taxon>
        <taxon>Mycobacteriales</taxon>
        <taxon>Mycobacteriaceae</taxon>
        <taxon>Mycobacterium</taxon>
    </lineage>
</organism>
<dbReference type="InterPro" id="IPR009057">
    <property type="entry name" value="Homeodomain-like_sf"/>
</dbReference>
<comment type="caution">
    <text evidence="4">The sequence shown here is derived from an EMBL/GenBank/DDBJ whole genome shotgun (WGS) entry which is preliminary data.</text>
</comment>
<evidence type="ECO:0000256" key="1">
    <source>
        <dbReference type="ARBA" id="ARBA00023125"/>
    </source>
</evidence>
<dbReference type="Gene3D" id="1.10.357.10">
    <property type="entry name" value="Tetracycline Repressor, domain 2"/>
    <property type="match status" value="1"/>
</dbReference>
<proteinExistence type="predicted"/>
<feature type="domain" description="HTH tetR-type" evidence="3">
    <location>
        <begin position="9"/>
        <end position="69"/>
    </location>
</feature>
<name>A0A2S8BFF9_9MYCO</name>
<dbReference type="AlphaFoldDB" id="A0A2S8BFF9"/>
<dbReference type="InterPro" id="IPR050624">
    <property type="entry name" value="HTH-type_Tx_Regulator"/>
</dbReference>
<keyword evidence="1 2" id="KW-0238">DNA-binding</keyword>
<evidence type="ECO:0000313" key="4">
    <source>
        <dbReference type="EMBL" id="PQM45368.1"/>
    </source>
</evidence>
<accession>A0A2S8BFF9</accession>
<evidence type="ECO:0000313" key="5">
    <source>
        <dbReference type="Proteomes" id="UP000238296"/>
    </source>
</evidence>
<dbReference type="PROSITE" id="PS50977">
    <property type="entry name" value="HTH_TETR_2"/>
    <property type="match status" value="1"/>
</dbReference>
<dbReference type="Pfam" id="PF00440">
    <property type="entry name" value="TetR_N"/>
    <property type="match status" value="1"/>
</dbReference>
<dbReference type="Pfam" id="PF21306">
    <property type="entry name" value="TetR_C_40"/>
    <property type="match status" value="1"/>
</dbReference>
<dbReference type="PANTHER" id="PTHR43479:SF11">
    <property type="entry name" value="ACREF_ENVCD OPERON REPRESSOR-RELATED"/>
    <property type="match status" value="1"/>
</dbReference>
<dbReference type="InterPro" id="IPR001647">
    <property type="entry name" value="HTH_TetR"/>
</dbReference>
<evidence type="ECO:0000256" key="2">
    <source>
        <dbReference type="PROSITE-ProRule" id="PRU00335"/>
    </source>
</evidence>
<dbReference type="PANTHER" id="PTHR43479">
    <property type="entry name" value="ACREF/ENVCD OPERON REPRESSOR-RELATED"/>
    <property type="match status" value="1"/>
</dbReference>
<gene>
    <name evidence="4" type="primary">yvdT_2</name>
    <name evidence="4" type="ORF">C1Y40_04485</name>
</gene>
<dbReference type="SUPFAM" id="SSF46689">
    <property type="entry name" value="Homeodomain-like"/>
    <property type="match status" value="1"/>
</dbReference>
<dbReference type="Proteomes" id="UP000238296">
    <property type="component" value="Unassembled WGS sequence"/>
</dbReference>
<reference evidence="4 5" key="1">
    <citation type="journal article" date="2017" name="Int. J. Syst. Evol. Microbiol.">
        <title>Mycobacterium talmoniae sp. nov., a slowly growing mycobacterium isolated from human respiratory samples.</title>
        <authorList>
            <person name="Davidson R.M."/>
            <person name="DeGroote M.A."/>
            <person name="Marola J.L."/>
            <person name="Buss S."/>
            <person name="Jones V."/>
            <person name="McNeil M.R."/>
            <person name="Freifeld A.G."/>
            <person name="Elaine Epperson L."/>
            <person name="Hasan N.A."/>
            <person name="Jackson M."/>
            <person name="Iwen P.C."/>
            <person name="Salfinger M."/>
            <person name="Strong M."/>
        </authorList>
    </citation>
    <scope>NUCLEOTIDE SEQUENCE [LARGE SCALE GENOMIC DNA]</scope>
    <source>
        <strain evidence="4 5">ATCC BAA-2683</strain>
    </source>
</reference>
<dbReference type="PRINTS" id="PR00455">
    <property type="entry name" value="HTHTETR"/>
</dbReference>
<sequence length="218" mass="23232">MGRRARRKAEAKRRLLSAARQAIAQSGIVGVRISDVTALADLGFGTFYSYFESKEALVDAVAEEVLSGLGATIGGAALEFEDPAEAASASYRRFLRFGRDQPEFAKIIVELDRANDMFEDVVRPWARETLERGQRLGRFDIPNVELCLTSVAASALAVISGILSGHIAAGPDTESSGAEMMLRAFGVDRAAAHRIAYRELPALGSMGSDGPAGEPSGN</sequence>
<dbReference type="EMBL" id="PPEA01000652">
    <property type="protein sequence ID" value="PQM45368.1"/>
    <property type="molecule type" value="Genomic_DNA"/>
</dbReference>
<feature type="DNA-binding region" description="H-T-H motif" evidence="2">
    <location>
        <begin position="32"/>
        <end position="51"/>
    </location>
</feature>
<protein>
    <submittedName>
        <fullName evidence="4">Putative HTH-type transcriptional regulator YvdT</fullName>
    </submittedName>
</protein>